<evidence type="ECO:0000256" key="2">
    <source>
        <dbReference type="ARBA" id="ARBA00023125"/>
    </source>
</evidence>
<dbReference type="PROSITE" id="PS51078">
    <property type="entry name" value="ICLR_ED"/>
    <property type="match status" value="1"/>
</dbReference>
<comment type="caution">
    <text evidence="7">The sequence shown here is derived from an EMBL/GenBank/DDBJ whole genome shotgun (WGS) entry which is preliminary data.</text>
</comment>
<dbReference type="Gene3D" id="3.30.450.40">
    <property type="match status" value="1"/>
</dbReference>
<dbReference type="PANTHER" id="PTHR30136:SF33">
    <property type="entry name" value="TRANSCRIPTIONAL REGULATORY PROTEIN"/>
    <property type="match status" value="1"/>
</dbReference>
<protein>
    <submittedName>
        <fullName evidence="7">IclR family transcriptional regulator</fullName>
    </submittedName>
</protein>
<evidence type="ECO:0000313" key="7">
    <source>
        <dbReference type="EMBL" id="MFM0008060.1"/>
    </source>
</evidence>
<feature type="compositionally biased region" description="Acidic residues" evidence="4">
    <location>
        <begin position="8"/>
        <end position="19"/>
    </location>
</feature>
<dbReference type="SUPFAM" id="SSF46785">
    <property type="entry name" value="Winged helix' DNA-binding domain"/>
    <property type="match status" value="1"/>
</dbReference>
<dbReference type="Gene3D" id="1.10.10.10">
    <property type="entry name" value="Winged helix-like DNA-binding domain superfamily/Winged helix DNA-binding domain"/>
    <property type="match status" value="1"/>
</dbReference>
<dbReference type="InterPro" id="IPR036390">
    <property type="entry name" value="WH_DNA-bd_sf"/>
</dbReference>
<dbReference type="EMBL" id="JAQQEZ010000079">
    <property type="protein sequence ID" value="MFM0008060.1"/>
    <property type="molecule type" value="Genomic_DNA"/>
</dbReference>
<dbReference type="PANTHER" id="PTHR30136">
    <property type="entry name" value="HELIX-TURN-HELIX TRANSCRIPTIONAL REGULATOR, ICLR FAMILY"/>
    <property type="match status" value="1"/>
</dbReference>
<evidence type="ECO:0000259" key="5">
    <source>
        <dbReference type="PROSITE" id="PS51077"/>
    </source>
</evidence>
<dbReference type="SMART" id="SM00346">
    <property type="entry name" value="HTH_ICLR"/>
    <property type="match status" value="1"/>
</dbReference>
<dbReference type="Pfam" id="PF01614">
    <property type="entry name" value="IclR_C"/>
    <property type="match status" value="1"/>
</dbReference>
<feature type="domain" description="IclR-ED" evidence="6">
    <location>
        <begin position="92"/>
        <end position="274"/>
    </location>
</feature>
<dbReference type="InterPro" id="IPR036388">
    <property type="entry name" value="WH-like_DNA-bd_sf"/>
</dbReference>
<evidence type="ECO:0000313" key="8">
    <source>
        <dbReference type="Proteomes" id="UP001629230"/>
    </source>
</evidence>
<keyword evidence="3" id="KW-0804">Transcription</keyword>
<keyword evidence="2" id="KW-0238">DNA-binding</keyword>
<dbReference type="SUPFAM" id="SSF55781">
    <property type="entry name" value="GAF domain-like"/>
    <property type="match status" value="1"/>
</dbReference>
<dbReference type="PROSITE" id="PS51077">
    <property type="entry name" value="HTH_ICLR"/>
    <property type="match status" value="1"/>
</dbReference>
<dbReference type="InterPro" id="IPR005471">
    <property type="entry name" value="Tscrpt_reg_IclR_N"/>
</dbReference>
<evidence type="ECO:0000256" key="4">
    <source>
        <dbReference type="SAM" id="MobiDB-lite"/>
    </source>
</evidence>
<dbReference type="InterPro" id="IPR029016">
    <property type="entry name" value="GAF-like_dom_sf"/>
</dbReference>
<organism evidence="7 8">
    <name type="scientific">Paraburkholderia dipogonis</name>
    <dbReference type="NCBI Taxonomy" id="1211383"/>
    <lineage>
        <taxon>Bacteria</taxon>
        <taxon>Pseudomonadati</taxon>
        <taxon>Pseudomonadota</taxon>
        <taxon>Betaproteobacteria</taxon>
        <taxon>Burkholderiales</taxon>
        <taxon>Burkholderiaceae</taxon>
        <taxon>Paraburkholderia</taxon>
    </lineage>
</organism>
<evidence type="ECO:0000256" key="3">
    <source>
        <dbReference type="ARBA" id="ARBA00023163"/>
    </source>
</evidence>
<dbReference type="InterPro" id="IPR050707">
    <property type="entry name" value="HTH_MetabolicPath_Reg"/>
</dbReference>
<name>A0ABW9B705_9BURK</name>
<dbReference type="Proteomes" id="UP001629230">
    <property type="component" value="Unassembled WGS sequence"/>
</dbReference>
<reference evidence="7 8" key="1">
    <citation type="journal article" date="2024" name="Chem. Sci.">
        <title>Discovery of megapolipeptins by genome mining of a Burkholderiales bacteria collection.</title>
        <authorList>
            <person name="Paulo B.S."/>
            <person name="Recchia M.J.J."/>
            <person name="Lee S."/>
            <person name="Fergusson C.H."/>
            <person name="Romanowski S.B."/>
            <person name="Hernandez A."/>
            <person name="Krull N."/>
            <person name="Liu D.Y."/>
            <person name="Cavanagh H."/>
            <person name="Bos A."/>
            <person name="Gray C.A."/>
            <person name="Murphy B.T."/>
            <person name="Linington R.G."/>
            <person name="Eustaquio A.S."/>
        </authorList>
    </citation>
    <scope>NUCLEOTIDE SEQUENCE [LARGE SCALE GENOMIC DNA]</scope>
    <source>
        <strain evidence="7 8">RL17-350-BIC-A</strain>
    </source>
</reference>
<proteinExistence type="predicted"/>
<keyword evidence="8" id="KW-1185">Reference proteome</keyword>
<evidence type="ECO:0000259" key="6">
    <source>
        <dbReference type="PROSITE" id="PS51078"/>
    </source>
</evidence>
<feature type="region of interest" description="Disordered" evidence="4">
    <location>
        <begin position="1"/>
        <end position="23"/>
    </location>
</feature>
<feature type="domain" description="HTH iclR-type" evidence="5">
    <location>
        <begin position="29"/>
        <end position="91"/>
    </location>
</feature>
<evidence type="ECO:0000256" key="1">
    <source>
        <dbReference type="ARBA" id="ARBA00023015"/>
    </source>
</evidence>
<sequence>MNTAEGDRVDDDAADEESGSDGASDRHFVTALARGLEVLSCFKTGNNFLANHEIAQKCGLPRSTVTRLTYTLTKLGYLHLVPNSGKYRLGTATVALGSAMLAKLDVRQVARPFMQLLAAETEAIVALSTRDRLSMLYLECCRGSSIVTLSLDVGSRIPLGTTAAGRALLAGLPAPERSDLMERIRELDDAAWPRISAGIVRAVDEYEATGCCSSLGDWVKGVHGIAVPFNPGRGLPVMVMSVAGAAQAFPKDQLMHFASKLITMVKSIEENLGKMP</sequence>
<dbReference type="Pfam" id="PF09339">
    <property type="entry name" value="HTH_IclR"/>
    <property type="match status" value="1"/>
</dbReference>
<keyword evidence="1" id="KW-0805">Transcription regulation</keyword>
<dbReference type="InterPro" id="IPR014757">
    <property type="entry name" value="Tscrpt_reg_IclR_C"/>
</dbReference>
<gene>
    <name evidence="7" type="ORF">PQR57_44975</name>
</gene>
<accession>A0ABW9B705</accession>
<dbReference type="RefSeq" id="WP_408182954.1">
    <property type="nucleotide sequence ID" value="NZ_JAQQEZ010000079.1"/>
</dbReference>